<reference evidence="7" key="1">
    <citation type="submission" date="2016-10" db="EMBL/GenBank/DDBJ databases">
        <authorList>
            <person name="Varghese N."/>
            <person name="Submissions S."/>
        </authorList>
    </citation>
    <scope>NUCLEOTIDE SEQUENCE [LARGE SCALE GENOMIC DNA]</scope>
    <source>
        <strain evidence="7">SUR2</strain>
    </source>
</reference>
<evidence type="ECO:0000256" key="1">
    <source>
        <dbReference type="ARBA" id="ARBA00004167"/>
    </source>
</evidence>
<proteinExistence type="predicted"/>
<evidence type="ECO:0000256" key="4">
    <source>
        <dbReference type="ARBA" id="ARBA00023136"/>
    </source>
</evidence>
<sequence length="251" mass="29301">MIIIEKLLFAISLLLFSFQIFGQTIMNKYPVGQNSYEGGDVQFYKDFHQILIDKKLKPCENKNEFHVLKLVVYEDASVKYVKDELNADAAIKNKCTFDLSLEVLRYMDKWKPATFDDIKKPTITWFIIFPDALFDKYKEGYLPQNFEERAGFDKKDGLPGGINSFRAEVVRNVDLRGFKWSEPFKLVVTFVVNREGKIEQLKLDESSGNDEFDERILDGIRSIRKRWSPAKIHGEPINYRFRLPLNFSASE</sequence>
<evidence type="ECO:0000313" key="6">
    <source>
        <dbReference type="EMBL" id="SFZ93429.1"/>
    </source>
</evidence>
<dbReference type="SUPFAM" id="SSF74653">
    <property type="entry name" value="TolA/TonB C-terminal domain"/>
    <property type="match status" value="1"/>
</dbReference>
<keyword evidence="7" id="KW-1185">Reference proteome</keyword>
<dbReference type="EMBL" id="FPKW01000005">
    <property type="protein sequence ID" value="SFZ93429.1"/>
    <property type="molecule type" value="Genomic_DNA"/>
</dbReference>
<keyword evidence="2" id="KW-0812">Transmembrane</keyword>
<dbReference type="InterPro" id="IPR037682">
    <property type="entry name" value="TonB_C"/>
</dbReference>
<evidence type="ECO:0000313" key="7">
    <source>
        <dbReference type="Proteomes" id="UP000182034"/>
    </source>
</evidence>
<accession>A0A1K2ILT6</accession>
<dbReference type="Pfam" id="PF03544">
    <property type="entry name" value="TonB_C"/>
    <property type="match status" value="1"/>
</dbReference>
<dbReference type="Proteomes" id="UP000182034">
    <property type="component" value="Unassembled WGS sequence"/>
</dbReference>
<dbReference type="RefSeq" id="WP_083582320.1">
    <property type="nucleotide sequence ID" value="NZ_FPKW01000005.1"/>
</dbReference>
<evidence type="ECO:0000256" key="2">
    <source>
        <dbReference type="ARBA" id="ARBA00022692"/>
    </source>
</evidence>
<dbReference type="AlphaFoldDB" id="A0A1K2ILT6"/>
<evidence type="ECO:0000259" key="5">
    <source>
        <dbReference type="Pfam" id="PF03544"/>
    </source>
</evidence>
<organism evidence="6 7">
    <name type="scientific">Chryseobacterium limigenitum</name>
    <dbReference type="NCBI Taxonomy" id="1612149"/>
    <lineage>
        <taxon>Bacteria</taxon>
        <taxon>Pseudomonadati</taxon>
        <taxon>Bacteroidota</taxon>
        <taxon>Flavobacteriia</taxon>
        <taxon>Flavobacteriales</taxon>
        <taxon>Weeksellaceae</taxon>
        <taxon>Chryseobacterium group</taxon>
        <taxon>Chryseobacterium</taxon>
    </lineage>
</organism>
<protein>
    <submittedName>
        <fullName evidence="6">TonB family C-terminal domain-containing protein</fullName>
    </submittedName>
</protein>
<dbReference type="NCBIfam" id="TIGR01352">
    <property type="entry name" value="tonB_Cterm"/>
    <property type="match status" value="1"/>
</dbReference>
<dbReference type="InterPro" id="IPR006260">
    <property type="entry name" value="TonB/TolA_C"/>
</dbReference>
<dbReference type="STRING" id="1612149.SAMN05216324_10572"/>
<feature type="domain" description="TonB C-terminal" evidence="5">
    <location>
        <begin position="186"/>
        <end position="248"/>
    </location>
</feature>
<evidence type="ECO:0000256" key="3">
    <source>
        <dbReference type="ARBA" id="ARBA00022989"/>
    </source>
</evidence>
<name>A0A1K2ILT6_9FLAO</name>
<dbReference type="OrthoDB" id="1265378at2"/>
<keyword evidence="4" id="KW-0472">Membrane</keyword>
<dbReference type="GO" id="GO:0055085">
    <property type="term" value="P:transmembrane transport"/>
    <property type="evidence" value="ECO:0007669"/>
    <property type="project" value="InterPro"/>
</dbReference>
<keyword evidence="3" id="KW-1133">Transmembrane helix</keyword>
<dbReference type="GO" id="GO:0016020">
    <property type="term" value="C:membrane"/>
    <property type="evidence" value="ECO:0007669"/>
    <property type="project" value="UniProtKB-SubCell"/>
</dbReference>
<gene>
    <name evidence="6" type="ORF">SAMN05216324_10572</name>
</gene>
<comment type="subcellular location">
    <subcellularLocation>
        <location evidence="1">Membrane</location>
        <topology evidence="1">Single-pass membrane protein</topology>
    </subcellularLocation>
</comment>
<dbReference type="Gene3D" id="3.30.1150.10">
    <property type="match status" value="1"/>
</dbReference>